<dbReference type="RefSeq" id="XP_040632360.1">
    <property type="nucleotide sequence ID" value="XM_040767850.1"/>
</dbReference>
<organism evidence="1 2">
    <name type="scientific">Dacryopinax primogenitus (strain DJM 731)</name>
    <name type="common">Brown rot fungus</name>
    <dbReference type="NCBI Taxonomy" id="1858805"/>
    <lineage>
        <taxon>Eukaryota</taxon>
        <taxon>Fungi</taxon>
        <taxon>Dikarya</taxon>
        <taxon>Basidiomycota</taxon>
        <taxon>Agaricomycotina</taxon>
        <taxon>Dacrymycetes</taxon>
        <taxon>Dacrymycetales</taxon>
        <taxon>Dacrymycetaceae</taxon>
        <taxon>Dacryopinax</taxon>
    </lineage>
</organism>
<evidence type="ECO:0000313" key="2">
    <source>
        <dbReference type="Proteomes" id="UP000030653"/>
    </source>
</evidence>
<dbReference type="EMBL" id="JH795856">
    <property type="protein sequence ID" value="EJU05466.1"/>
    <property type="molecule type" value="Genomic_DNA"/>
</dbReference>
<reference evidence="1 2" key="1">
    <citation type="journal article" date="2012" name="Science">
        <title>The Paleozoic origin of enzymatic lignin decomposition reconstructed from 31 fungal genomes.</title>
        <authorList>
            <person name="Floudas D."/>
            <person name="Binder M."/>
            <person name="Riley R."/>
            <person name="Barry K."/>
            <person name="Blanchette R.A."/>
            <person name="Henrissat B."/>
            <person name="Martinez A.T."/>
            <person name="Otillar R."/>
            <person name="Spatafora J.W."/>
            <person name="Yadav J.S."/>
            <person name="Aerts A."/>
            <person name="Benoit I."/>
            <person name="Boyd A."/>
            <person name="Carlson A."/>
            <person name="Copeland A."/>
            <person name="Coutinho P.M."/>
            <person name="de Vries R.P."/>
            <person name="Ferreira P."/>
            <person name="Findley K."/>
            <person name="Foster B."/>
            <person name="Gaskell J."/>
            <person name="Glotzer D."/>
            <person name="Gorecki P."/>
            <person name="Heitman J."/>
            <person name="Hesse C."/>
            <person name="Hori C."/>
            <person name="Igarashi K."/>
            <person name="Jurgens J.A."/>
            <person name="Kallen N."/>
            <person name="Kersten P."/>
            <person name="Kohler A."/>
            <person name="Kuees U."/>
            <person name="Kumar T.K.A."/>
            <person name="Kuo A."/>
            <person name="LaButti K."/>
            <person name="Larrondo L.F."/>
            <person name="Lindquist E."/>
            <person name="Ling A."/>
            <person name="Lombard V."/>
            <person name="Lucas S."/>
            <person name="Lundell T."/>
            <person name="Martin R."/>
            <person name="McLaughlin D.J."/>
            <person name="Morgenstern I."/>
            <person name="Morin E."/>
            <person name="Murat C."/>
            <person name="Nagy L.G."/>
            <person name="Nolan M."/>
            <person name="Ohm R.A."/>
            <person name="Patyshakuliyeva A."/>
            <person name="Rokas A."/>
            <person name="Ruiz-Duenas F.J."/>
            <person name="Sabat G."/>
            <person name="Salamov A."/>
            <person name="Samejima M."/>
            <person name="Schmutz J."/>
            <person name="Slot J.C."/>
            <person name="St John F."/>
            <person name="Stenlid J."/>
            <person name="Sun H."/>
            <person name="Sun S."/>
            <person name="Syed K."/>
            <person name="Tsang A."/>
            <person name="Wiebenga A."/>
            <person name="Young D."/>
            <person name="Pisabarro A."/>
            <person name="Eastwood D.C."/>
            <person name="Martin F."/>
            <person name="Cullen D."/>
            <person name="Grigoriev I.V."/>
            <person name="Hibbett D.S."/>
        </authorList>
    </citation>
    <scope>NUCLEOTIDE SEQUENCE [LARGE SCALE GENOMIC DNA]</scope>
    <source>
        <strain evidence="1 2">DJM-731 SS1</strain>
    </source>
</reference>
<dbReference type="OrthoDB" id="423313at2759"/>
<accession>M5G5D3</accession>
<dbReference type="GeneID" id="63682912"/>
<dbReference type="AlphaFoldDB" id="M5G5D3"/>
<keyword evidence="2" id="KW-1185">Reference proteome</keyword>
<dbReference type="HOGENOM" id="CLU_2170977_0_0_1"/>
<sequence length="110" mass="12585">MRPFDLKKKVRQKGILTDRVVITSDEQDPAWWDQVRALGYTSIDHVALGTEERYGLWYSPILDAVFQSMSVGFVGTDGSTFSLVAERRVRDWNDGVTARLRWKGVPPEEL</sequence>
<dbReference type="STRING" id="1858805.M5G5D3"/>
<protein>
    <submittedName>
        <fullName evidence="1">Uncharacterized protein</fullName>
    </submittedName>
</protein>
<name>M5G5D3_DACPD</name>
<dbReference type="Gene3D" id="3.40.50.11350">
    <property type="match status" value="1"/>
</dbReference>
<gene>
    <name evidence="1" type="ORF">DACRYDRAFT_103954</name>
</gene>
<evidence type="ECO:0000313" key="1">
    <source>
        <dbReference type="EMBL" id="EJU05466.1"/>
    </source>
</evidence>
<dbReference type="Proteomes" id="UP000030653">
    <property type="component" value="Unassembled WGS sequence"/>
</dbReference>
<proteinExistence type="predicted"/>